<dbReference type="InterPro" id="IPR038081">
    <property type="entry name" value="CalX-like_sf"/>
</dbReference>
<dbReference type="PANTHER" id="PTHR11878">
    <property type="entry name" value="SODIUM/CALCIUM EXCHANGER"/>
    <property type="match status" value="1"/>
</dbReference>
<evidence type="ECO:0000256" key="5">
    <source>
        <dbReference type="SAM" id="MobiDB-lite"/>
    </source>
</evidence>
<evidence type="ECO:0000313" key="7">
    <source>
        <dbReference type="EMBL" id="SVD48423.1"/>
    </source>
</evidence>
<protein>
    <recommendedName>
        <fullName evidence="6">Calx-beta domain-containing protein</fullName>
    </recommendedName>
</protein>
<dbReference type="Gene3D" id="2.60.40.2030">
    <property type="match status" value="1"/>
</dbReference>
<gene>
    <name evidence="7" type="ORF">METZ01_LOCUS401277</name>
</gene>
<dbReference type="Pfam" id="PF03160">
    <property type="entry name" value="Calx-beta"/>
    <property type="match status" value="1"/>
</dbReference>
<evidence type="ECO:0000256" key="4">
    <source>
        <dbReference type="ARBA" id="ARBA00023065"/>
    </source>
</evidence>
<feature type="compositionally biased region" description="Low complexity" evidence="5">
    <location>
        <begin position="11"/>
        <end position="23"/>
    </location>
</feature>
<dbReference type="PANTHER" id="PTHR11878:SF65">
    <property type="entry name" value="NA_CA-EXCHANGE PROTEIN, ISOFORM G"/>
    <property type="match status" value="1"/>
</dbReference>
<dbReference type="InterPro" id="IPR003644">
    <property type="entry name" value="Calx_beta"/>
</dbReference>
<proteinExistence type="predicted"/>
<dbReference type="InterPro" id="IPR051171">
    <property type="entry name" value="CaCA"/>
</dbReference>
<keyword evidence="2" id="KW-0677">Repeat</keyword>
<name>A0A382VPK2_9ZZZZ</name>
<organism evidence="7">
    <name type="scientific">marine metagenome</name>
    <dbReference type="NCBI Taxonomy" id="408172"/>
    <lineage>
        <taxon>unclassified sequences</taxon>
        <taxon>metagenomes</taxon>
        <taxon>ecological metagenomes</taxon>
    </lineage>
</organism>
<accession>A0A382VPK2</accession>
<feature type="region of interest" description="Disordered" evidence="5">
    <location>
        <begin position="1"/>
        <end position="23"/>
    </location>
</feature>
<feature type="non-terminal residue" evidence="7">
    <location>
        <position position="1"/>
    </location>
</feature>
<feature type="non-terminal residue" evidence="7">
    <location>
        <position position="283"/>
    </location>
</feature>
<evidence type="ECO:0000256" key="1">
    <source>
        <dbReference type="ARBA" id="ARBA00022729"/>
    </source>
</evidence>
<keyword evidence="4" id="KW-0406">Ion transport</keyword>
<keyword evidence="1" id="KW-0732">Signal</keyword>
<feature type="domain" description="Calx-beta" evidence="6">
    <location>
        <begin position="168"/>
        <end position="262"/>
    </location>
</feature>
<evidence type="ECO:0000256" key="2">
    <source>
        <dbReference type="ARBA" id="ARBA00022737"/>
    </source>
</evidence>
<dbReference type="EMBL" id="UINC01153613">
    <property type="protein sequence ID" value="SVD48423.1"/>
    <property type="molecule type" value="Genomic_DNA"/>
</dbReference>
<dbReference type="AlphaFoldDB" id="A0A382VPK2"/>
<dbReference type="GO" id="GO:0007154">
    <property type="term" value="P:cell communication"/>
    <property type="evidence" value="ECO:0007669"/>
    <property type="project" value="InterPro"/>
</dbReference>
<dbReference type="SUPFAM" id="SSF141072">
    <property type="entry name" value="CalX-like"/>
    <property type="match status" value="1"/>
</dbReference>
<evidence type="ECO:0000259" key="6">
    <source>
        <dbReference type="SMART" id="SM00237"/>
    </source>
</evidence>
<keyword evidence="4" id="KW-0813">Transport</keyword>
<dbReference type="GO" id="GO:0030001">
    <property type="term" value="P:metal ion transport"/>
    <property type="evidence" value="ECO:0007669"/>
    <property type="project" value="TreeGrafter"/>
</dbReference>
<evidence type="ECO:0000256" key="3">
    <source>
        <dbReference type="ARBA" id="ARBA00022837"/>
    </source>
</evidence>
<dbReference type="SMART" id="SM00237">
    <property type="entry name" value="Calx_beta"/>
    <property type="match status" value="1"/>
</dbReference>
<keyword evidence="3" id="KW-0106">Calcium</keyword>
<reference evidence="7" key="1">
    <citation type="submission" date="2018-05" db="EMBL/GenBank/DDBJ databases">
        <authorList>
            <person name="Lanie J.A."/>
            <person name="Ng W.-L."/>
            <person name="Kazmierczak K.M."/>
            <person name="Andrzejewski T.M."/>
            <person name="Davidsen T.M."/>
            <person name="Wayne K.J."/>
            <person name="Tettelin H."/>
            <person name="Glass J.I."/>
            <person name="Rusch D."/>
            <person name="Podicherti R."/>
            <person name="Tsui H.-C.T."/>
            <person name="Winkler M.E."/>
        </authorList>
    </citation>
    <scope>NUCLEOTIDE SEQUENCE</scope>
</reference>
<sequence>EQLPDGGVLLEGGESIPSESIEGSSVEERLALGPGVSGDFTVVADEIFQQALYEGTSLAEAEFRVQQAIRETIGEVIPTEGDRPAFRDSINAWSGHEGNVSLEGEGLLAYEQAVKDWFQFSGEYEYTPIDIDFKIDSFSLPDFAVLIGYAPELEADLQDSRTDDFVPLISTLVDFNYSETQNFEVLESAGTVSFTISRVGRIDLVTTVDFATSDGSATAGSDYTATSGTLTFAPGETAKEVRVNILDDALDETDETFFLTVSNPSNGSILGGSATATIIDDDN</sequence>
<dbReference type="GO" id="GO:0016020">
    <property type="term" value="C:membrane"/>
    <property type="evidence" value="ECO:0007669"/>
    <property type="project" value="InterPro"/>
</dbReference>